<evidence type="ECO:0000256" key="1">
    <source>
        <dbReference type="SAM" id="Phobius"/>
    </source>
</evidence>
<dbReference type="RefSeq" id="WP_137267204.1">
    <property type="nucleotide sequence ID" value="NZ_SZUA01000002.1"/>
</dbReference>
<gene>
    <name evidence="2" type="ORF">FCE95_11785</name>
</gene>
<feature type="transmembrane region" description="Helical" evidence="1">
    <location>
        <begin position="141"/>
        <end position="158"/>
    </location>
</feature>
<dbReference type="OrthoDB" id="6059307at2"/>
<keyword evidence="1" id="KW-0812">Transmembrane</keyword>
<reference evidence="2 3" key="1">
    <citation type="submission" date="2019-04" db="EMBL/GenBank/DDBJ databases">
        <title>Reference strain of H23.</title>
        <authorList>
            <person name="Luo X."/>
        </authorList>
    </citation>
    <scope>NUCLEOTIDE SEQUENCE [LARGE SCALE GENOMIC DNA]</scope>
    <source>
        <strain evidence="2 3">H23</strain>
    </source>
</reference>
<dbReference type="Proteomes" id="UP000308707">
    <property type="component" value="Unassembled WGS sequence"/>
</dbReference>
<keyword evidence="3" id="KW-1185">Reference proteome</keyword>
<evidence type="ECO:0008006" key="4">
    <source>
        <dbReference type="Google" id="ProtNLM"/>
    </source>
</evidence>
<comment type="caution">
    <text evidence="2">The sequence shown here is derived from an EMBL/GenBank/DDBJ whole genome shotgun (WGS) entry which is preliminary data.</text>
</comment>
<evidence type="ECO:0000313" key="2">
    <source>
        <dbReference type="EMBL" id="TKR30773.1"/>
    </source>
</evidence>
<dbReference type="InterPro" id="IPR014719">
    <property type="entry name" value="Ribosomal_bL12_C/ClpS-like"/>
</dbReference>
<evidence type="ECO:0000313" key="3">
    <source>
        <dbReference type="Proteomes" id="UP000308707"/>
    </source>
</evidence>
<dbReference type="AlphaFoldDB" id="A0A4V5ZQ00"/>
<dbReference type="Gene3D" id="3.30.1390.10">
    <property type="match status" value="1"/>
</dbReference>
<sequence length="162" mass="17496">MAQGEIRIPPEAIAALRQGRTIEAIKLLREATGLDLKRAKAVIDARIAGAAAVRDQVESARSASNEAATGIVLPRDAAEALSRGEVIEAIKRLRAANPQFDLKTAKELVEQHRHGNRATAAVPVMQKRVPTVVEGDRGSHGWLWLVALAAIFALWYFFSGQG</sequence>
<organism evidence="2 3">
    <name type="scientific">Luteimonas gilva</name>
    <dbReference type="NCBI Taxonomy" id="2572684"/>
    <lineage>
        <taxon>Bacteria</taxon>
        <taxon>Pseudomonadati</taxon>
        <taxon>Pseudomonadota</taxon>
        <taxon>Gammaproteobacteria</taxon>
        <taxon>Lysobacterales</taxon>
        <taxon>Lysobacteraceae</taxon>
        <taxon>Luteimonas</taxon>
    </lineage>
</organism>
<name>A0A4V5ZQ00_9GAMM</name>
<keyword evidence="1" id="KW-1133">Transmembrane helix</keyword>
<keyword evidence="1" id="KW-0472">Membrane</keyword>
<dbReference type="EMBL" id="SZUA01000002">
    <property type="protein sequence ID" value="TKR30773.1"/>
    <property type="molecule type" value="Genomic_DNA"/>
</dbReference>
<proteinExistence type="predicted"/>
<accession>A0A4V5ZQ00</accession>
<protein>
    <recommendedName>
        <fullName evidence="4">Ribosomal protein L7/L12 C-terminal domain-containing protein</fullName>
    </recommendedName>
</protein>